<proteinExistence type="predicted"/>
<sequence length="317" mass="35614">MDVSYPGPVALTDWKSIGASLEKVIEELALLTSQFASMNNCIATLESFMAASTSPSNTVAKNPAPYIPSSMQGWDDVHPRPDTNVLVDINSPPLQSTTNYIPIPQFTLSRLQTGQAVEHLLNFFLHSSFGALSLNDTRLTPSIAKFIFKNEHHHHYFRSYWACSSSSRPHDGVGILLRNPLHKHVQSVDPWNGRLLKLDLFFHQTKISIISLYYPPSGSIHQNICNDLIAKLLSWLDHARSNNYHVIILGDFNIDEIAHSTYSFTHFRLLRLLSSRYFNDHQARSSSLSGPDPTFYHAMVLHDLIISGLPLVSLLLV</sequence>
<gene>
    <name evidence="1" type="ORF">RhiirA4_457659</name>
</gene>
<name>A0A2I1GAH1_9GLOM</name>
<evidence type="ECO:0008006" key="3">
    <source>
        <dbReference type="Google" id="ProtNLM"/>
    </source>
</evidence>
<organism evidence="1 2">
    <name type="scientific">Rhizophagus irregularis</name>
    <dbReference type="NCBI Taxonomy" id="588596"/>
    <lineage>
        <taxon>Eukaryota</taxon>
        <taxon>Fungi</taxon>
        <taxon>Fungi incertae sedis</taxon>
        <taxon>Mucoromycota</taxon>
        <taxon>Glomeromycotina</taxon>
        <taxon>Glomeromycetes</taxon>
        <taxon>Glomerales</taxon>
        <taxon>Glomeraceae</taxon>
        <taxon>Rhizophagus</taxon>
    </lineage>
</organism>
<feature type="non-terminal residue" evidence="1">
    <location>
        <position position="317"/>
    </location>
</feature>
<keyword evidence="2" id="KW-1185">Reference proteome</keyword>
<evidence type="ECO:0000313" key="1">
    <source>
        <dbReference type="EMBL" id="PKY43627.1"/>
    </source>
</evidence>
<dbReference type="Gene3D" id="3.60.10.10">
    <property type="entry name" value="Endonuclease/exonuclease/phosphatase"/>
    <property type="match status" value="1"/>
</dbReference>
<protein>
    <recommendedName>
        <fullName evidence="3">Endonuclease/exonuclease/phosphatase domain-containing protein</fullName>
    </recommendedName>
</protein>
<comment type="caution">
    <text evidence="1">The sequence shown here is derived from an EMBL/GenBank/DDBJ whole genome shotgun (WGS) entry which is preliminary data.</text>
</comment>
<dbReference type="AlphaFoldDB" id="A0A2I1GAH1"/>
<dbReference type="SUPFAM" id="SSF56219">
    <property type="entry name" value="DNase I-like"/>
    <property type="match status" value="1"/>
</dbReference>
<dbReference type="InterPro" id="IPR036691">
    <property type="entry name" value="Endo/exonu/phosph_ase_sf"/>
</dbReference>
<dbReference type="Proteomes" id="UP000234323">
    <property type="component" value="Unassembled WGS sequence"/>
</dbReference>
<evidence type="ECO:0000313" key="2">
    <source>
        <dbReference type="Proteomes" id="UP000234323"/>
    </source>
</evidence>
<dbReference type="VEuPathDB" id="FungiDB:RhiirA1_484707"/>
<reference evidence="1 2" key="1">
    <citation type="submission" date="2015-10" db="EMBL/GenBank/DDBJ databases">
        <title>Genome analyses suggest a sexual origin of heterokaryosis in a supposedly ancient asexual fungus.</title>
        <authorList>
            <person name="Ropars J."/>
            <person name="Sedzielewska K."/>
            <person name="Noel J."/>
            <person name="Charron P."/>
            <person name="Farinelli L."/>
            <person name="Marton T."/>
            <person name="Kruger M."/>
            <person name="Pelin A."/>
            <person name="Brachmann A."/>
            <person name="Corradi N."/>
        </authorList>
    </citation>
    <scope>NUCLEOTIDE SEQUENCE [LARGE SCALE GENOMIC DNA]</scope>
    <source>
        <strain evidence="1 2">A4</strain>
    </source>
</reference>
<accession>A0A2I1GAH1</accession>
<dbReference type="EMBL" id="LLXI01000264">
    <property type="protein sequence ID" value="PKY43627.1"/>
    <property type="molecule type" value="Genomic_DNA"/>
</dbReference>